<dbReference type="InterPro" id="IPR000836">
    <property type="entry name" value="PRTase_dom"/>
</dbReference>
<keyword evidence="2" id="KW-0808">Transferase</keyword>
<organism evidence="2">
    <name type="scientific">hydrothermal vent metagenome</name>
    <dbReference type="NCBI Taxonomy" id="652676"/>
    <lineage>
        <taxon>unclassified sequences</taxon>
        <taxon>metagenomes</taxon>
        <taxon>ecological metagenomes</taxon>
    </lineage>
</organism>
<dbReference type="GO" id="GO:0016757">
    <property type="term" value="F:glycosyltransferase activity"/>
    <property type="evidence" value="ECO:0007669"/>
    <property type="project" value="UniProtKB-KW"/>
</dbReference>
<sequence length="212" mass="24810">MRLKQSCFLCHKTALNCICPNCENILYSKERRCLNCATILKQPTNYCANCLRKPPNFDNAYTLFTYNSVVSYLIKQFKYQDKLFIGKFFAQKIQQSIKTIYKDELPLIIAMPIHKNKIKQRGFNQVIELLSEVKHQTVCQRIKETLSFTNLKLSQRQKEIKNAFKCQKINNKHILLVDDVMTTTSSINELAREIKKQKSHIERIDVLCLARA</sequence>
<proteinExistence type="inferred from homology"/>
<dbReference type="InterPro" id="IPR051910">
    <property type="entry name" value="ComF/GntX_DNA_util-trans"/>
</dbReference>
<evidence type="ECO:0000313" key="2">
    <source>
        <dbReference type="EMBL" id="SFV69964.1"/>
    </source>
</evidence>
<dbReference type="Gene3D" id="3.40.50.2020">
    <property type="match status" value="1"/>
</dbReference>
<dbReference type="InterPro" id="IPR029057">
    <property type="entry name" value="PRTase-like"/>
</dbReference>
<dbReference type="PANTHER" id="PTHR47505:SF1">
    <property type="entry name" value="DNA UTILIZATION PROTEIN YHGH"/>
    <property type="match status" value="1"/>
</dbReference>
<dbReference type="PANTHER" id="PTHR47505">
    <property type="entry name" value="DNA UTILIZATION PROTEIN YHGH"/>
    <property type="match status" value="1"/>
</dbReference>
<dbReference type="AlphaFoldDB" id="A0A1W1CVW5"/>
<accession>A0A1W1CVW5</accession>
<keyword evidence="2" id="KW-0328">Glycosyltransferase</keyword>
<comment type="similarity">
    <text evidence="1">Belongs to the ComF/GntX family.</text>
</comment>
<dbReference type="SUPFAM" id="SSF53271">
    <property type="entry name" value="PRTase-like"/>
    <property type="match status" value="1"/>
</dbReference>
<protein>
    <submittedName>
        <fullName evidence="2">Competence protein F homolog, phosphoribosyltransferase domain protein YhgH required for utilization of DNA as sole source of carbon and energy</fullName>
    </submittedName>
</protein>
<dbReference type="EMBL" id="FPHJ01000069">
    <property type="protein sequence ID" value="SFV69964.1"/>
    <property type="molecule type" value="Genomic_DNA"/>
</dbReference>
<name>A0A1W1CVW5_9ZZZZ</name>
<reference evidence="2" key="1">
    <citation type="submission" date="2016-10" db="EMBL/GenBank/DDBJ databases">
        <authorList>
            <person name="de Groot N.N."/>
        </authorList>
    </citation>
    <scope>NUCLEOTIDE SEQUENCE</scope>
</reference>
<gene>
    <name evidence="2" type="ORF">MNB_SUP05-5-1159</name>
</gene>
<dbReference type="CDD" id="cd06223">
    <property type="entry name" value="PRTases_typeI"/>
    <property type="match status" value="1"/>
</dbReference>
<evidence type="ECO:0000256" key="1">
    <source>
        <dbReference type="ARBA" id="ARBA00008007"/>
    </source>
</evidence>